<evidence type="ECO:0000313" key="7">
    <source>
        <dbReference type="EMBL" id="MXR42859.1"/>
    </source>
</evidence>
<dbReference type="SUPFAM" id="SSF53474">
    <property type="entry name" value="alpha/beta-Hydrolases"/>
    <property type="match status" value="1"/>
</dbReference>
<keyword evidence="4" id="KW-0720">Serine protease</keyword>
<name>A0A6B0T8K9_9EURY</name>
<comment type="caution">
    <text evidence="7">The sequence shown here is derived from an EMBL/GenBank/DDBJ whole genome shotgun (WGS) entry which is preliminary data.</text>
</comment>
<evidence type="ECO:0000256" key="1">
    <source>
        <dbReference type="ARBA" id="ARBA00010040"/>
    </source>
</evidence>
<dbReference type="EMBL" id="WUUS01000011">
    <property type="protein sequence ID" value="MXR42859.1"/>
    <property type="molecule type" value="Genomic_DNA"/>
</dbReference>
<feature type="domain" description="Peptidase S9 prolyl oligopeptidase catalytic" evidence="6">
    <location>
        <begin position="444"/>
        <end position="650"/>
    </location>
</feature>
<feature type="region of interest" description="Disordered" evidence="5">
    <location>
        <begin position="1"/>
        <end position="25"/>
    </location>
</feature>
<dbReference type="Proteomes" id="UP000437065">
    <property type="component" value="Unassembled WGS sequence"/>
</dbReference>
<dbReference type="PANTHER" id="PTHR42776:SF4">
    <property type="entry name" value="ACYLAMINO-ACID-RELEASING ENZYME"/>
    <property type="match status" value="1"/>
</dbReference>
<dbReference type="OrthoDB" id="25019at2157"/>
<organism evidence="7 8">
    <name type="scientific">Halobaculum saliterrae</name>
    <dbReference type="NCBI Taxonomy" id="2073113"/>
    <lineage>
        <taxon>Archaea</taxon>
        <taxon>Methanobacteriati</taxon>
        <taxon>Methanobacteriota</taxon>
        <taxon>Stenosarchaea group</taxon>
        <taxon>Halobacteria</taxon>
        <taxon>Halobacteriales</taxon>
        <taxon>Haloferacaceae</taxon>
        <taxon>Halobaculum</taxon>
    </lineage>
</organism>
<dbReference type="FunFam" id="3.40.50.1820:FF:000028">
    <property type="entry name" value="S9 family peptidase"/>
    <property type="match status" value="1"/>
</dbReference>
<gene>
    <name evidence="7" type="ORF">GRX01_16115</name>
</gene>
<evidence type="ECO:0000256" key="4">
    <source>
        <dbReference type="ARBA" id="ARBA00022825"/>
    </source>
</evidence>
<dbReference type="Gene3D" id="3.40.50.1820">
    <property type="entry name" value="alpha/beta hydrolase"/>
    <property type="match status" value="1"/>
</dbReference>
<reference evidence="7 8" key="1">
    <citation type="submission" date="2019-12" db="EMBL/GenBank/DDBJ databases">
        <title>Isolation and characterization of three novel carbon monoxide-oxidizing members of Halobacteria from salione crusts and soils.</title>
        <authorList>
            <person name="Myers M.R."/>
            <person name="King G.M."/>
        </authorList>
    </citation>
    <scope>NUCLEOTIDE SEQUENCE [LARGE SCALE GENOMIC DNA]</scope>
    <source>
        <strain evidence="7 8">WSA2</strain>
    </source>
</reference>
<dbReference type="AlphaFoldDB" id="A0A6B0T8K9"/>
<evidence type="ECO:0000256" key="3">
    <source>
        <dbReference type="ARBA" id="ARBA00022801"/>
    </source>
</evidence>
<feature type="compositionally biased region" description="Acidic residues" evidence="5">
    <location>
        <begin position="662"/>
        <end position="677"/>
    </location>
</feature>
<feature type="region of interest" description="Disordered" evidence="5">
    <location>
        <begin position="653"/>
        <end position="677"/>
    </location>
</feature>
<feature type="compositionally biased region" description="Acidic residues" evidence="5">
    <location>
        <begin position="134"/>
        <end position="153"/>
    </location>
</feature>
<dbReference type="RefSeq" id="WP_159669982.1">
    <property type="nucleotide sequence ID" value="NZ_WUUS01000011.1"/>
</dbReference>
<dbReference type="Pfam" id="PF00326">
    <property type="entry name" value="Peptidase_S9"/>
    <property type="match status" value="1"/>
</dbReference>
<evidence type="ECO:0000256" key="5">
    <source>
        <dbReference type="SAM" id="MobiDB-lite"/>
    </source>
</evidence>
<feature type="region of interest" description="Disordered" evidence="5">
    <location>
        <begin position="63"/>
        <end position="85"/>
    </location>
</feature>
<dbReference type="Pfam" id="PF07676">
    <property type="entry name" value="PD40"/>
    <property type="match status" value="2"/>
</dbReference>
<dbReference type="InterPro" id="IPR001375">
    <property type="entry name" value="Peptidase_S9_cat"/>
</dbReference>
<dbReference type="InterPro" id="IPR011659">
    <property type="entry name" value="WD40"/>
</dbReference>
<dbReference type="InterPro" id="IPR029058">
    <property type="entry name" value="AB_hydrolase_fold"/>
</dbReference>
<dbReference type="Gene3D" id="2.120.10.30">
    <property type="entry name" value="TolB, C-terminal domain"/>
    <property type="match status" value="2"/>
</dbReference>
<dbReference type="GO" id="GO:0006508">
    <property type="term" value="P:proteolysis"/>
    <property type="evidence" value="ECO:0007669"/>
    <property type="project" value="UniProtKB-KW"/>
</dbReference>
<feature type="compositionally biased region" description="Polar residues" evidence="5">
    <location>
        <begin position="72"/>
        <end position="82"/>
    </location>
</feature>
<keyword evidence="8" id="KW-1185">Reference proteome</keyword>
<dbReference type="InterPro" id="IPR011042">
    <property type="entry name" value="6-blade_b-propeller_TolB-like"/>
</dbReference>
<dbReference type="GO" id="GO:0004252">
    <property type="term" value="F:serine-type endopeptidase activity"/>
    <property type="evidence" value="ECO:0007669"/>
    <property type="project" value="TreeGrafter"/>
</dbReference>
<proteinExistence type="inferred from homology"/>
<accession>A0A6B0T8K9</accession>
<dbReference type="PANTHER" id="PTHR42776">
    <property type="entry name" value="SERINE PEPTIDASE S9 FAMILY MEMBER"/>
    <property type="match status" value="1"/>
</dbReference>
<comment type="similarity">
    <text evidence="1">Belongs to the peptidase S9C family.</text>
</comment>
<evidence type="ECO:0000256" key="2">
    <source>
        <dbReference type="ARBA" id="ARBA00022670"/>
    </source>
</evidence>
<feature type="region of interest" description="Disordered" evidence="5">
    <location>
        <begin position="134"/>
        <end position="154"/>
    </location>
</feature>
<keyword evidence="3" id="KW-0378">Hydrolase</keyword>
<evidence type="ECO:0000259" key="6">
    <source>
        <dbReference type="Pfam" id="PF00326"/>
    </source>
</evidence>
<sequence>MDHIQASDFHDIAKPSDPRVAPDGEHVAFVRSVPDDDESYESTVYLASADGDDDARRLTLEEGADAEPRFSPSGNRLAFTSTRGKDDDTQQLWLLPLDGPGGEAERVTDVVGGVSSIAWSPDGSRIAFLQSVTEEDREEERDMAVPEEYEPEEPDPRVIDRTVYRTGTNYFDGKRPQVYVLDVESGDLTRVTDGDHDHAGPTWGDDETLYFTAQKAGEDPDDNYQIDIVAYDTESGETEDIHRTTGWGASLAATEDHRIAYTYTEAEQASIQPTELHVYDRAADETFDLTADLDRGLGYEAAPQWGPDEERVFFTTPDEGATSLWSAPGDVNADPEREYRGGAVNGAHIADGVTAITKSEWDHPGDLFVLDGSEERRLTRLNGEYLDSVAVSEPEPLAFESEQGPVEGWVLTPPEFNEDETYPLAVEVHGGPHAMWTTSGTMWHEFQTLAARGYVVFWSNPRGSTGFGEEFMQAIERDWGDVTLTDVMAGVEEVASREYVDETNAFLTGGSFGGYMTSWTVGQTDYFRAAVSQRGVYDFTGFYGSTDGAYKLVEGDYDTTPWEEPEFLWEHSPVAYANEVDTPTLLVHSDQDYRTPDNTAELYHRILRKAGVDTRLVRYPREGHELSRSGEPAHIVDRIERIARWFDGYSEHHDAERALDRPDDDGLSAGADDEDEE</sequence>
<dbReference type="SUPFAM" id="SSF82171">
    <property type="entry name" value="DPP6 N-terminal domain-like"/>
    <property type="match status" value="1"/>
</dbReference>
<protein>
    <submittedName>
        <fullName evidence="7">Prolyl oligopeptidase family serine peptidase</fullName>
    </submittedName>
</protein>
<evidence type="ECO:0000313" key="8">
    <source>
        <dbReference type="Proteomes" id="UP000437065"/>
    </source>
</evidence>
<keyword evidence="2" id="KW-0645">Protease</keyword>